<dbReference type="EMBL" id="BDQF01000140">
    <property type="protein sequence ID" value="GAW84156.1"/>
    <property type="molecule type" value="Genomic_DNA"/>
</dbReference>
<dbReference type="Proteomes" id="UP000195521">
    <property type="component" value="Unassembled WGS sequence"/>
</dbReference>
<dbReference type="RefSeq" id="XP_028546745.1">
    <property type="nucleotide sequence ID" value="XM_028690944.1"/>
</dbReference>
<comment type="caution">
    <text evidence="2">The sequence shown here is derived from an EMBL/GenBank/DDBJ whole genome shotgun (WGS) entry which is preliminary data.</text>
</comment>
<dbReference type="AlphaFoldDB" id="A0A1Y1JNJ0"/>
<keyword evidence="1" id="KW-1133">Transmembrane helix</keyword>
<name>A0A1Y1JNJ0_PLAGO</name>
<organism evidence="2 3">
    <name type="scientific">Plasmodium gonderi</name>
    <dbReference type="NCBI Taxonomy" id="77519"/>
    <lineage>
        <taxon>Eukaryota</taxon>
        <taxon>Sar</taxon>
        <taxon>Alveolata</taxon>
        <taxon>Apicomplexa</taxon>
        <taxon>Aconoidasida</taxon>
        <taxon>Haemosporida</taxon>
        <taxon>Plasmodiidae</taxon>
        <taxon>Plasmodium</taxon>
        <taxon>Plasmodium (Plasmodium)</taxon>
    </lineage>
</organism>
<keyword evidence="3" id="KW-1185">Reference proteome</keyword>
<feature type="transmembrane region" description="Helical" evidence="1">
    <location>
        <begin position="7"/>
        <end position="25"/>
    </location>
</feature>
<evidence type="ECO:0000313" key="3">
    <source>
        <dbReference type="Proteomes" id="UP000195521"/>
    </source>
</evidence>
<accession>A0A1Y1JNJ0</accession>
<sequence>MKEKINKWLIFSARFFFLLFHVFYWKYPFEPSTFDKWYARYGFNNFLGLKTRRLLMGELGVKVQDQGKMLNEKEVNTLVSDDNMIRNRLKSLIIDGRYKEISDSTLLNEYYGNSQVDLTKYSKLEKSIDSLKREKKLKKNLIVGNYVDYTGSLDAVSNNDYSRHSLNV</sequence>
<dbReference type="GeneID" id="39744964"/>
<gene>
    <name evidence="2" type="ORF">PGO_001410</name>
</gene>
<keyword evidence="1" id="KW-0812">Transmembrane</keyword>
<reference evidence="3" key="1">
    <citation type="submission" date="2017-04" db="EMBL/GenBank/DDBJ databases">
        <title>Plasmodium gonderi genome.</title>
        <authorList>
            <person name="Arisue N."/>
            <person name="Honma H."/>
            <person name="Kawai S."/>
            <person name="Tougan T."/>
            <person name="Tanabe K."/>
            <person name="Horii T."/>
        </authorList>
    </citation>
    <scope>NUCLEOTIDE SEQUENCE [LARGE SCALE GENOMIC DNA]</scope>
    <source>
        <strain evidence="3">ATCC 30045</strain>
    </source>
</reference>
<evidence type="ECO:0000256" key="1">
    <source>
        <dbReference type="SAM" id="Phobius"/>
    </source>
</evidence>
<proteinExistence type="predicted"/>
<feature type="non-terminal residue" evidence="2">
    <location>
        <position position="168"/>
    </location>
</feature>
<evidence type="ECO:0000313" key="2">
    <source>
        <dbReference type="EMBL" id="GAW84156.1"/>
    </source>
</evidence>
<protein>
    <submittedName>
        <fullName evidence="2">Uncharacterized protein</fullName>
    </submittedName>
</protein>
<keyword evidence="1" id="KW-0472">Membrane</keyword>